<dbReference type="AlphaFoldDB" id="A0AAD7HJX1"/>
<comment type="caution">
    <text evidence="2">The sequence shown here is derived from an EMBL/GenBank/DDBJ whole genome shotgun (WGS) entry which is preliminary data.</text>
</comment>
<protein>
    <submittedName>
        <fullName evidence="2">Uncharacterized protein</fullName>
    </submittedName>
</protein>
<sequence length="119" mass="13346">MNKRIRVGLFSCTLFAKFMAAKAYSCGMKGISDLYEFKSSNCCLRNLGIVLEPEEASVGLGLGDYCDLGQALEKSFTSHPDLIKPRQNWHSQIRTGFIISMLRFGKLVSEVHRATDFMT</sequence>
<accession>A0AAD7HJX1</accession>
<dbReference type="Proteomes" id="UP001215280">
    <property type="component" value="Unassembled WGS sequence"/>
</dbReference>
<gene>
    <name evidence="2" type="ORF">DFH07DRAFT_857504</name>
</gene>
<keyword evidence="3" id="KW-1185">Reference proteome</keyword>
<dbReference type="EMBL" id="JARJLG010000265">
    <property type="protein sequence ID" value="KAJ7721726.1"/>
    <property type="molecule type" value="Genomic_DNA"/>
</dbReference>
<feature type="signal peptide" evidence="1">
    <location>
        <begin position="1"/>
        <end position="23"/>
    </location>
</feature>
<proteinExistence type="predicted"/>
<evidence type="ECO:0000313" key="2">
    <source>
        <dbReference type="EMBL" id="KAJ7721726.1"/>
    </source>
</evidence>
<reference evidence="2" key="1">
    <citation type="submission" date="2023-03" db="EMBL/GenBank/DDBJ databases">
        <title>Massive genome expansion in bonnet fungi (Mycena s.s.) driven by repeated elements and novel gene families across ecological guilds.</title>
        <authorList>
            <consortium name="Lawrence Berkeley National Laboratory"/>
            <person name="Harder C.B."/>
            <person name="Miyauchi S."/>
            <person name="Viragh M."/>
            <person name="Kuo A."/>
            <person name="Thoen E."/>
            <person name="Andreopoulos B."/>
            <person name="Lu D."/>
            <person name="Skrede I."/>
            <person name="Drula E."/>
            <person name="Henrissat B."/>
            <person name="Morin E."/>
            <person name="Kohler A."/>
            <person name="Barry K."/>
            <person name="LaButti K."/>
            <person name="Morin E."/>
            <person name="Salamov A."/>
            <person name="Lipzen A."/>
            <person name="Mereny Z."/>
            <person name="Hegedus B."/>
            <person name="Baldrian P."/>
            <person name="Stursova M."/>
            <person name="Weitz H."/>
            <person name="Taylor A."/>
            <person name="Grigoriev I.V."/>
            <person name="Nagy L.G."/>
            <person name="Martin F."/>
            <person name="Kauserud H."/>
        </authorList>
    </citation>
    <scope>NUCLEOTIDE SEQUENCE</scope>
    <source>
        <strain evidence="2">CBHHK188m</strain>
    </source>
</reference>
<evidence type="ECO:0000256" key="1">
    <source>
        <dbReference type="SAM" id="SignalP"/>
    </source>
</evidence>
<feature type="chain" id="PRO_5042023857" evidence="1">
    <location>
        <begin position="24"/>
        <end position="119"/>
    </location>
</feature>
<keyword evidence="1" id="KW-0732">Signal</keyword>
<name>A0AAD7HJX1_9AGAR</name>
<organism evidence="2 3">
    <name type="scientific">Mycena maculata</name>
    <dbReference type="NCBI Taxonomy" id="230809"/>
    <lineage>
        <taxon>Eukaryota</taxon>
        <taxon>Fungi</taxon>
        <taxon>Dikarya</taxon>
        <taxon>Basidiomycota</taxon>
        <taxon>Agaricomycotina</taxon>
        <taxon>Agaricomycetes</taxon>
        <taxon>Agaricomycetidae</taxon>
        <taxon>Agaricales</taxon>
        <taxon>Marasmiineae</taxon>
        <taxon>Mycenaceae</taxon>
        <taxon>Mycena</taxon>
    </lineage>
</organism>
<evidence type="ECO:0000313" key="3">
    <source>
        <dbReference type="Proteomes" id="UP001215280"/>
    </source>
</evidence>